<organism evidence="1 2">
    <name type="scientific">Bacillus cereus</name>
    <dbReference type="NCBI Taxonomy" id="1396"/>
    <lineage>
        <taxon>Bacteria</taxon>
        <taxon>Bacillati</taxon>
        <taxon>Bacillota</taxon>
        <taxon>Bacilli</taxon>
        <taxon>Bacillales</taxon>
        <taxon>Bacillaceae</taxon>
        <taxon>Bacillus</taxon>
        <taxon>Bacillus cereus group</taxon>
    </lineage>
</organism>
<evidence type="ECO:0000313" key="2">
    <source>
        <dbReference type="Proteomes" id="UP000075476"/>
    </source>
</evidence>
<dbReference type="AlphaFoldDB" id="A0A9X0MK04"/>
<gene>
    <name evidence="1" type="ORF">AT268_32470</name>
</gene>
<evidence type="ECO:0000313" key="1">
    <source>
        <dbReference type="EMBL" id="KXY51211.1"/>
    </source>
</evidence>
<sequence>MTTEIKNIIAEEFKNGTKLLSLHHYSKDGDEVKLAIEKEWLPYLHDEVDLLSPESFHERHLIYMYTQELIEMLPKLKEEGAMEEQLLIVIETLLLALDYLTHERFAYAPFTSEHREEINGIIQECFSITKSNTFSSDANRPSLLKSKIIEGEESIYCLDEREEKKRLYMAVVYKKPKDLQDRFKQIAFWLGNVNLKPNSDRVSYQDSIEGKTNHDLHIDLLFYLNMVKQTLSWFIHSCSWRNNELAGFDEIDIISKLGLRFS</sequence>
<dbReference type="RefSeq" id="WP_061662549.1">
    <property type="nucleotide sequence ID" value="NZ_LOMO01000001.1"/>
</dbReference>
<dbReference type="EMBL" id="LOMO01000001">
    <property type="protein sequence ID" value="KXY51211.1"/>
    <property type="molecule type" value="Genomic_DNA"/>
</dbReference>
<proteinExistence type="predicted"/>
<reference evidence="1 2" key="1">
    <citation type="submission" date="2015-12" db="EMBL/GenBank/DDBJ databases">
        <title>Bacillus cereus Group isolate.</title>
        <authorList>
            <person name="Kovac J."/>
        </authorList>
    </citation>
    <scope>NUCLEOTIDE SEQUENCE [LARGE SCALE GENOMIC DNA]</scope>
    <source>
        <strain evidence="1 2">FSL K6-0073</strain>
    </source>
</reference>
<dbReference type="Proteomes" id="UP000075476">
    <property type="component" value="Unassembled WGS sequence"/>
</dbReference>
<accession>A0A9X0MK04</accession>
<name>A0A9X0MK04_BACCE</name>
<comment type="caution">
    <text evidence="1">The sequence shown here is derived from an EMBL/GenBank/DDBJ whole genome shotgun (WGS) entry which is preliminary data.</text>
</comment>
<protein>
    <submittedName>
        <fullName evidence="1">Uncharacterized protein</fullName>
    </submittedName>
</protein>